<dbReference type="GO" id="GO:0015562">
    <property type="term" value="F:efflux transmembrane transporter activity"/>
    <property type="evidence" value="ECO:0007669"/>
    <property type="project" value="InterPro"/>
</dbReference>
<keyword evidence="5 8" id="KW-0812">Transmembrane</keyword>
<feature type="transmembrane region" description="Helical" evidence="8">
    <location>
        <begin position="453"/>
        <end position="472"/>
    </location>
</feature>
<evidence type="ECO:0000256" key="5">
    <source>
        <dbReference type="ARBA" id="ARBA00022692"/>
    </source>
</evidence>
<dbReference type="EMBL" id="JAGFBV010000018">
    <property type="protein sequence ID" value="MBP4138809.1"/>
    <property type="molecule type" value="Genomic_DNA"/>
</dbReference>
<dbReference type="SUPFAM" id="SSF82693">
    <property type="entry name" value="Multidrug efflux transporter AcrB pore domain, PN1, PN2, PC1 and PC2 subdomains"/>
    <property type="match status" value="2"/>
</dbReference>
<dbReference type="Gene3D" id="1.20.1600.10">
    <property type="entry name" value="Outer membrane efflux proteins (OEP)"/>
    <property type="match status" value="1"/>
</dbReference>
<feature type="transmembrane region" description="Helical" evidence="8">
    <location>
        <begin position="1008"/>
        <end position="1034"/>
    </location>
</feature>
<dbReference type="Gene3D" id="3.30.70.1430">
    <property type="entry name" value="Multidrug efflux transporter AcrB pore domain"/>
    <property type="match status" value="2"/>
</dbReference>
<name>A0A940XFK9_9FLAO</name>
<dbReference type="PRINTS" id="PR00702">
    <property type="entry name" value="ACRIFLAVINRP"/>
</dbReference>
<feature type="transmembrane region" description="Helical" evidence="8">
    <location>
        <begin position="542"/>
        <end position="561"/>
    </location>
</feature>
<feature type="transmembrane region" description="Helical" evidence="8">
    <location>
        <begin position="975"/>
        <end position="996"/>
    </location>
</feature>
<dbReference type="Gene3D" id="3.30.2090.10">
    <property type="entry name" value="Multidrug efflux transporter AcrB TolC docking domain, DN and DC subdomains"/>
    <property type="match status" value="2"/>
</dbReference>
<dbReference type="GO" id="GO:0008324">
    <property type="term" value="F:monoatomic cation transmembrane transporter activity"/>
    <property type="evidence" value="ECO:0007669"/>
    <property type="project" value="InterPro"/>
</dbReference>
<protein>
    <submittedName>
        <fullName evidence="9">CusA/CzcA family heavy metal efflux RND transporter</fullName>
    </submittedName>
</protein>
<feature type="transmembrane region" description="Helical" evidence="8">
    <location>
        <begin position="345"/>
        <end position="361"/>
    </location>
</feature>
<reference evidence="9 10" key="1">
    <citation type="submission" date="2021-03" db="EMBL/GenBank/DDBJ databases">
        <title>Flavobacterium Flabelliformis Sp. Nov. And Flavobacterium Geliluteum Sp. Nov., Two Novel Multidrug Resistant Psychrophilic Species Isolated From Antarctica.</title>
        <authorList>
            <person name="Kralova S."/>
            <person name="Busse H.J."/>
            <person name="Bezdicek M."/>
            <person name="Nykrynova M."/>
            <person name="Kroupova E."/>
            <person name="Krsek D."/>
            <person name="Sedlacek I."/>
        </authorList>
    </citation>
    <scope>NUCLEOTIDE SEQUENCE [LARGE SCALE GENOMIC DNA]</scope>
    <source>
        <strain evidence="9 10">P7388</strain>
    </source>
</reference>
<comment type="caution">
    <text evidence="9">The sequence shown here is derived from an EMBL/GenBank/DDBJ whole genome shotgun (WGS) entry which is preliminary data.</text>
</comment>
<accession>A0A940XFK9</accession>
<proteinExistence type="inferred from homology"/>
<evidence type="ECO:0000256" key="8">
    <source>
        <dbReference type="SAM" id="Phobius"/>
    </source>
</evidence>
<organism evidence="9 10">
    <name type="scientific">Flavobacterium geliluteum</name>
    <dbReference type="NCBI Taxonomy" id="2816120"/>
    <lineage>
        <taxon>Bacteria</taxon>
        <taxon>Pseudomonadati</taxon>
        <taxon>Bacteroidota</taxon>
        <taxon>Flavobacteriia</taxon>
        <taxon>Flavobacteriales</taxon>
        <taxon>Flavobacteriaceae</taxon>
        <taxon>Flavobacterium</taxon>
    </lineage>
</organism>
<comment type="similarity">
    <text evidence="2">Belongs to the resistance-nodulation-cell division (RND) (TC 2.A.6) family.</text>
</comment>
<dbReference type="InterPro" id="IPR004763">
    <property type="entry name" value="CusA-like"/>
</dbReference>
<dbReference type="PANTHER" id="PTHR32063:SF24">
    <property type="entry name" value="CATION EFFLUX SYSTEM (ACRB_ACRD_ACRF FAMILY)"/>
    <property type="match status" value="1"/>
</dbReference>
<evidence type="ECO:0000256" key="2">
    <source>
        <dbReference type="ARBA" id="ARBA00010942"/>
    </source>
</evidence>
<evidence type="ECO:0000256" key="7">
    <source>
        <dbReference type="ARBA" id="ARBA00023136"/>
    </source>
</evidence>
<evidence type="ECO:0000256" key="4">
    <source>
        <dbReference type="ARBA" id="ARBA00022475"/>
    </source>
</evidence>
<evidence type="ECO:0000256" key="6">
    <source>
        <dbReference type="ARBA" id="ARBA00022989"/>
    </source>
</evidence>
<feature type="transmembrane region" description="Helical" evidence="8">
    <location>
        <begin position="394"/>
        <end position="417"/>
    </location>
</feature>
<feature type="transmembrane region" description="Helical" evidence="8">
    <location>
        <begin position="368"/>
        <end position="388"/>
    </location>
</feature>
<evidence type="ECO:0000313" key="9">
    <source>
        <dbReference type="EMBL" id="MBP4138809.1"/>
    </source>
</evidence>
<dbReference type="GO" id="GO:0042910">
    <property type="term" value="F:xenobiotic transmembrane transporter activity"/>
    <property type="evidence" value="ECO:0007669"/>
    <property type="project" value="TreeGrafter"/>
</dbReference>
<dbReference type="Gene3D" id="3.30.70.1440">
    <property type="entry name" value="Multidrug efflux transporter AcrB pore domain"/>
    <property type="match status" value="1"/>
</dbReference>
<evidence type="ECO:0000256" key="1">
    <source>
        <dbReference type="ARBA" id="ARBA00004651"/>
    </source>
</evidence>
<dbReference type="Proteomes" id="UP000675047">
    <property type="component" value="Unassembled WGS sequence"/>
</dbReference>
<feature type="transmembrane region" description="Helical" evidence="8">
    <location>
        <begin position="878"/>
        <end position="897"/>
    </location>
</feature>
<dbReference type="InterPro" id="IPR001036">
    <property type="entry name" value="Acrflvin-R"/>
</dbReference>
<evidence type="ECO:0000256" key="3">
    <source>
        <dbReference type="ARBA" id="ARBA00022448"/>
    </source>
</evidence>
<comment type="subcellular location">
    <subcellularLocation>
        <location evidence="1">Cell membrane</location>
        <topology evidence="1">Multi-pass membrane protein</topology>
    </subcellularLocation>
</comment>
<feature type="transmembrane region" description="Helical" evidence="8">
    <location>
        <begin position="12"/>
        <end position="29"/>
    </location>
</feature>
<dbReference type="SUPFAM" id="SSF56954">
    <property type="entry name" value="Outer membrane efflux proteins (OEP)"/>
    <property type="match status" value="1"/>
</dbReference>
<keyword evidence="10" id="KW-1185">Reference proteome</keyword>
<dbReference type="SUPFAM" id="SSF82866">
    <property type="entry name" value="Multidrug efflux transporter AcrB transmembrane domain"/>
    <property type="match status" value="2"/>
</dbReference>
<sequence>MLTKIIEFSVRNKLIVGLFIIALMGYGTYQATRLPIDAVPDITNNQVQIITIAPSFGATDIERLVTFPIEQANSNISGMKEIRSFSRFGLSLVTIVFDDDIDIYWARQQVAERLQQVQNEIPQGIGTPTLGPISTGLGEIYQYVVKPKKGFEQKFDVTELRTIQDWIVRRQLLGVKGVAEVSSFGGKLKQYEISISPDKLHAYGLTINDVFTAVQNNNQNTGGSYIEKGPTVLYIRSEGLIGNVEDIENIAIQNKDSDIPLFIRDVAEVKTGFATRYGAMCYNDEGEVSGAIVMMLKGANSSQVIKDVKEKIAQIQKTLPDGVEIEPFLDRTKMVNNAIGTVEKNLLEGALIVVFVLVLFLGNFRAGLLVASVIPLAMLFAICMMNLFGVSGNLMSLGALDFGLIVDGAVIIVEAIMHQLSSTKQYKEHASLTSGQMDKTVTSSASKMMNSAVFGQIIILIVYLPIFTLQGIEGKMFKPMAQTVAFALLGAFILSLTYIPMMSAFFLSKKTVHKENASDRVMKYLENGYQRTLKKVLRFPKAVLGTVVLLFVLAVITLTSLGGEFIPALEEGDFAVDTRVLTGSNLNTTIESTQKAAHILKSQFPEVLKVVTKIGSGEVPTDPMPMEASDMMVILKDKKEWTSATTFNELSAKMSKALEDVPGITTGFQFPVQMRFNELMTGARQDVVLKIFGENLDTLAVTASKLGKIIATVDGTANLFIEPIAGMPQVIIAYNRPAIAQHRLSIADINKVINTAFAGQSTGLVFEQEKRFDLVVRLNATERKDIDDIQNLLIPTPGGSQVPLSQLATVEIKNGPNQIQREDTKRRIVVGFNVKDRDVQSIVKELQAKVEKQLKLPTGYYVTYGGAFENLNQAKDRLMIAVPVSLILIFILLFFAFNSVKHGLLIYTAIPLSAIGGIFFLALRGMPFSISAGVGFIALFGVAVLNGIVLIAEFNRLKNNGMKNLVQIVLTGTKSRLRPVLMTAFVASLGFLPMALSNGAGAEVQRPLATVVIGGLLVATFLTLFVLPLLYILFEKGFKTKNLTQKLAVVVVFFSVLSGAHAQEKISLETALKMATEQNNTIKNERLKTAYAQALIKSAADIPKATVFAEAGQINSAYNDTRFGISQTIAFPTIYKKQKQLLSEQWKTSELNTSLKELETKKAVTNAFYTFLYFKEKEKLLQQADTLFSEFYAKANLRLQKGESNILEKTTAENQRTAITIQLMQLQQEIQANLLELQILLNSEVSVIPSEKSLKYPLLLMNGGIDNNMLLKLSQQQKSNAIAQTELEKSKYWPDLTIGYFNNSFRGMGPDNNYYDASNRFSSIQAGLGIPIFTGSQSAKIKASKVGESIAENQYEMQRQILQTRYKQLMATYKSNSEVTHYFEDTGLKNATLIKETASRQFSNGEINFLDFVMVVNQAISIQNNYLEAVRLLNESSIELNFITSN</sequence>
<dbReference type="SUPFAM" id="SSF82714">
    <property type="entry name" value="Multidrug efflux transporter AcrB TolC docking domain, DN and DC subdomains"/>
    <property type="match status" value="2"/>
</dbReference>
<dbReference type="NCBIfam" id="TIGR00914">
    <property type="entry name" value="2A0601"/>
    <property type="match status" value="1"/>
</dbReference>
<feature type="transmembrane region" description="Helical" evidence="8">
    <location>
        <begin position="1046"/>
        <end position="1063"/>
    </location>
</feature>
<dbReference type="Gene3D" id="1.20.1640.10">
    <property type="entry name" value="Multidrug efflux transporter AcrB transmembrane domain"/>
    <property type="match status" value="2"/>
</dbReference>
<feature type="transmembrane region" description="Helical" evidence="8">
    <location>
        <begin position="929"/>
        <end position="954"/>
    </location>
</feature>
<keyword evidence="4" id="KW-1003">Cell membrane</keyword>
<dbReference type="Pfam" id="PF00873">
    <property type="entry name" value="ACR_tran"/>
    <property type="match status" value="1"/>
</dbReference>
<dbReference type="PANTHER" id="PTHR32063">
    <property type="match status" value="1"/>
</dbReference>
<keyword evidence="7 8" id="KW-0472">Membrane</keyword>
<feature type="transmembrane region" description="Helical" evidence="8">
    <location>
        <begin position="484"/>
        <end position="507"/>
    </location>
</feature>
<keyword evidence="6 8" id="KW-1133">Transmembrane helix</keyword>
<dbReference type="InterPro" id="IPR027463">
    <property type="entry name" value="AcrB_DN_DC_subdom"/>
</dbReference>
<dbReference type="GO" id="GO:0005886">
    <property type="term" value="C:plasma membrane"/>
    <property type="evidence" value="ECO:0007669"/>
    <property type="project" value="UniProtKB-SubCell"/>
</dbReference>
<feature type="transmembrane region" description="Helical" evidence="8">
    <location>
        <begin position="904"/>
        <end position="923"/>
    </location>
</feature>
<dbReference type="Gene3D" id="3.30.70.1320">
    <property type="entry name" value="Multidrug efflux transporter AcrB pore domain like"/>
    <property type="match status" value="1"/>
</dbReference>
<keyword evidence="3" id="KW-0813">Transport</keyword>
<dbReference type="RefSeq" id="WP_210666798.1">
    <property type="nucleotide sequence ID" value="NZ_JAGFBV010000018.1"/>
</dbReference>
<gene>
    <name evidence="9" type="ORF">J3495_12025</name>
</gene>
<evidence type="ECO:0000313" key="10">
    <source>
        <dbReference type="Proteomes" id="UP000675047"/>
    </source>
</evidence>